<reference evidence="2 3" key="1">
    <citation type="journal article" date="2024" name="Int. J. Syst. Evol. Microbiol.">
        <title>Clostridium omnivorum sp. nov., isolated from anoxic soil under the treatment of reductive soil disinfestation.</title>
        <authorList>
            <person name="Ueki A."/>
            <person name="Tonouchi A."/>
            <person name="Kaku N."/>
            <person name="Honma S."/>
            <person name="Ueki K."/>
        </authorList>
    </citation>
    <scope>NUCLEOTIDE SEQUENCE [LARGE SCALE GENOMIC DNA]</scope>
    <source>
        <strain evidence="2 3">E14</strain>
    </source>
</reference>
<proteinExistence type="predicted"/>
<keyword evidence="1" id="KW-1133">Transmembrane helix</keyword>
<comment type="caution">
    <text evidence="2">The sequence shown here is derived from an EMBL/GenBank/DDBJ whole genome shotgun (WGS) entry which is preliminary data.</text>
</comment>
<accession>A0ABQ5N9H5</accession>
<organism evidence="2 3">
    <name type="scientific">Clostridium omnivorum</name>
    <dbReference type="NCBI Taxonomy" id="1604902"/>
    <lineage>
        <taxon>Bacteria</taxon>
        <taxon>Bacillati</taxon>
        <taxon>Bacillota</taxon>
        <taxon>Clostridia</taxon>
        <taxon>Eubacteriales</taxon>
        <taxon>Clostridiaceae</taxon>
        <taxon>Clostridium</taxon>
    </lineage>
</organism>
<sequence>MYIDLSSLAYGALAILGAAALVLLIMNLIKLFKVISRFNGILEKNEKNINSMLISLPKASNNAAEISENIKVVTEVVTDTTASAIKAKENINDYVTIIKDILTIIKEVFSK</sequence>
<dbReference type="EMBL" id="BRXR01000001">
    <property type="protein sequence ID" value="GLC31859.1"/>
    <property type="molecule type" value="Genomic_DNA"/>
</dbReference>
<dbReference type="Proteomes" id="UP001208567">
    <property type="component" value="Unassembled WGS sequence"/>
</dbReference>
<evidence type="ECO:0000313" key="2">
    <source>
        <dbReference type="EMBL" id="GLC31859.1"/>
    </source>
</evidence>
<protein>
    <recommendedName>
        <fullName evidence="4">Lipoprotein</fullName>
    </recommendedName>
</protein>
<keyword evidence="1" id="KW-0472">Membrane</keyword>
<evidence type="ECO:0000256" key="1">
    <source>
        <dbReference type="SAM" id="Phobius"/>
    </source>
</evidence>
<keyword evidence="1" id="KW-0812">Transmembrane</keyword>
<evidence type="ECO:0000313" key="3">
    <source>
        <dbReference type="Proteomes" id="UP001208567"/>
    </source>
</evidence>
<gene>
    <name evidence="2" type="ORF">bsdE14_32690</name>
</gene>
<keyword evidence="3" id="KW-1185">Reference proteome</keyword>
<dbReference type="RefSeq" id="WP_264851182.1">
    <property type="nucleotide sequence ID" value="NZ_BRXR01000001.1"/>
</dbReference>
<name>A0ABQ5N9H5_9CLOT</name>
<evidence type="ECO:0008006" key="4">
    <source>
        <dbReference type="Google" id="ProtNLM"/>
    </source>
</evidence>
<feature type="transmembrane region" description="Helical" evidence="1">
    <location>
        <begin position="6"/>
        <end position="29"/>
    </location>
</feature>